<dbReference type="Pfam" id="PF00226">
    <property type="entry name" value="DnaJ"/>
    <property type="match status" value="1"/>
</dbReference>
<dbReference type="InterPro" id="IPR001623">
    <property type="entry name" value="DnaJ_domain"/>
</dbReference>
<reference evidence="5" key="1">
    <citation type="submission" date="2016-10" db="EMBL/GenBank/DDBJ databases">
        <authorList>
            <person name="Varghese N."/>
            <person name="Submissions S."/>
        </authorList>
    </citation>
    <scope>NUCLEOTIDE SEQUENCE [LARGE SCALE GENOMIC DNA]</scope>
    <source>
        <strain evidence="5">CGMCC 1.7738</strain>
    </source>
</reference>
<sequence length="170" mass="18736">MDRDQLVMALASVFAGITVLVAVLGLVYQPFLIALSLPFGATAYFMWFQASGRLKSRSRRRVQRGDPRERERFGGFGAGARRENVRENYRRATASGARAGGTGRTDRAPSARSGPSRAEAYRTLGVDASATADEVKRAYRSKVKEVHPDTENGSEEAFKRVNQAYETLTD</sequence>
<dbReference type="STRING" id="553466.SAMN04487950_0809"/>
<feature type="compositionally biased region" description="Basic and acidic residues" evidence="1">
    <location>
        <begin position="63"/>
        <end position="73"/>
    </location>
</feature>
<keyword evidence="5" id="KW-1185">Reference proteome</keyword>
<gene>
    <name evidence="4" type="ORF">SAMN04487950_0809</name>
</gene>
<keyword evidence="2" id="KW-0472">Membrane</keyword>
<dbReference type="PANTHER" id="PTHR44240">
    <property type="entry name" value="DNAJ DOMAIN (PROKARYOTIC HEAT SHOCK PROTEIN)-RELATED"/>
    <property type="match status" value="1"/>
</dbReference>
<dbReference type="AlphaFoldDB" id="A0A1I4BW15"/>
<evidence type="ECO:0000256" key="1">
    <source>
        <dbReference type="SAM" id="MobiDB-lite"/>
    </source>
</evidence>
<keyword evidence="2" id="KW-1133">Transmembrane helix</keyword>
<name>A0A1I4BW15_9EURY</name>
<feature type="region of interest" description="Disordered" evidence="1">
    <location>
        <begin position="57"/>
        <end position="125"/>
    </location>
</feature>
<keyword evidence="2" id="KW-0812">Transmembrane</keyword>
<dbReference type="SMART" id="SM00271">
    <property type="entry name" value="DnaJ"/>
    <property type="match status" value="1"/>
</dbReference>
<evidence type="ECO:0000313" key="4">
    <source>
        <dbReference type="EMBL" id="SFK73014.1"/>
    </source>
</evidence>
<proteinExistence type="predicted"/>
<evidence type="ECO:0000259" key="3">
    <source>
        <dbReference type="PROSITE" id="PS50076"/>
    </source>
</evidence>
<feature type="transmembrane region" description="Helical" evidence="2">
    <location>
        <begin position="31"/>
        <end position="50"/>
    </location>
</feature>
<dbReference type="Proteomes" id="UP000199607">
    <property type="component" value="Unassembled WGS sequence"/>
</dbReference>
<feature type="domain" description="J" evidence="3">
    <location>
        <begin position="119"/>
        <end position="170"/>
    </location>
</feature>
<dbReference type="PROSITE" id="PS50076">
    <property type="entry name" value="DNAJ_2"/>
    <property type="match status" value="1"/>
</dbReference>
<feature type="region of interest" description="Disordered" evidence="1">
    <location>
        <begin position="141"/>
        <end position="170"/>
    </location>
</feature>
<dbReference type="CDD" id="cd06257">
    <property type="entry name" value="DnaJ"/>
    <property type="match status" value="1"/>
</dbReference>
<protein>
    <submittedName>
        <fullName evidence="4">DnaJ domain-containing protein</fullName>
    </submittedName>
</protein>
<evidence type="ECO:0000313" key="5">
    <source>
        <dbReference type="Proteomes" id="UP000199607"/>
    </source>
</evidence>
<dbReference type="RefSeq" id="WP_089865942.1">
    <property type="nucleotide sequence ID" value="NZ_FOTC01000001.1"/>
</dbReference>
<feature type="compositionally biased region" description="Basic and acidic residues" evidence="1">
    <location>
        <begin position="80"/>
        <end position="90"/>
    </location>
</feature>
<feature type="transmembrane region" description="Helical" evidence="2">
    <location>
        <begin position="7"/>
        <end position="25"/>
    </location>
</feature>
<feature type="compositionally biased region" description="Basic and acidic residues" evidence="1">
    <location>
        <begin position="141"/>
        <end position="150"/>
    </location>
</feature>
<organism evidence="4 5">
    <name type="scientific">Halogranum rubrum</name>
    <dbReference type="NCBI Taxonomy" id="553466"/>
    <lineage>
        <taxon>Archaea</taxon>
        <taxon>Methanobacteriati</taxon>
        <taxon>Methanobacteriota</taxon>
        <taxon>Stenosarchaea group</taxon>
        <taxon>Halobacteria</taxon>
        <taxon>Halobacteriales</taxon>
        <taxon>Haloferacaceae</taxon>
    </lineage>
</organism>
<dbReference type="EMBL" id="FOTC01000001">
    <property type="protein sequence ID" value="SFK73014.1"/>
    <property type="molecule type" value="Genomic_DNA"/>
</dbReference>
<evidence type="ECO:0000256" key="2">
    <source>
        <dbReference type="SAM" id="Phobius"/>
    </source>
</evidence>
<dbReference type="SUPFAM" id="SSF46565">
    <property type="entry name" value="Chaperone J-domain"/>
    <property type="match status" value="1"/>
</dbReference>
<dbReference type="InterPro" id="IPR036869">
    <property type="entry name" value="J_dom_sf"/>
</dbReference>
<dbReference type="Gene3D" id="1.10.287.110">
    <property type="entry name" value="DnaJ domain"/>
    <property type="match status" value="1"/>
</dbReference>
<dbReference type="PANTHER" id="PTHR44240:SF10">
    <property type="entry name" value="J DOMAIN-CONTAINING PROTEIN"/>
    <property type="match status" value="1"/>
</dbReference>
<dbReference type="InterPro" id="IPR052276">
    <property type="entry name" value="Diphthamide-biosynth_chaperone"/>
</dbReference>
<accession>A0A1I4BW15</accession>
<dbReference type="PRINTS" id="PR00625">
    <property type="entry name" value="JDOMAIN"/>
</dbReference>